<dbReference type="EMBL" id="MN602266">
    <property type="protein sequence ID" value="QGH74629.1"/>
    <property type="molecule type" value="Genomic_DNA"/>
</dbReference>
<evidence type="ECO:0000313" key="2">
    <source>
        <dbReference type="Proteomes" id="UP000594402"/>
    </source>
</evidence>
<keyword evidence="2" id="KW-1185">Reference proteome</keyword>
<evidence type="ECO:0000313" key="1">
    <source>
        <dbReference type="EMBL" id="QGH74629.1"/>
    </source>
</evidence>
<gene>
    <name evidence="1" type="ORF">DSS3VP1_00061</name>
</gene>
<name>A0A7S5KQ45_9CAUD</name>
<dbReference type="Proteomes" id="UP000594402">
    <property type="component" value="Segment"/>
</dbReference>
<sequence length="99" mass="11444">MKLERIPESHLELPHLFAYYDREKEEVNWVLDSAQIWDMPCMGDGTNMYQVSRNGNALIVSATCWYHCKGEFSVKVTDLEPDEAVKKVDEAAELFALEF</sequence>
<protein>
    <submittedName>
        <fullName evidence="1">Uncharacterized protein</fullName>
    </submittedName>
</protein>
<organism evidence="1 2">
    <name type="scientific">Bacteriophage DSS3_VP1</name>
    <dbReference type="NCBI Taxonomy" id="2664196"/>
    <lineage>
        <taxon>Viruses</taxon>
        <taxon>Duplodnaviria</taxon>
        <taxon>Heunggongvirae</taxon>
        <taxon>Uroviricota</taxon>
        <taxon>Caudoviricetes</taxon>
        <taxon>Naomviridae</taxon>
        <taxon>Noahvirus</taxon>
        <taxon>Noahvirus arc</taxon>
    </lineage>
</organism>
<accession>A0A7S5KQ45</accession>
<proteinExistence type="predicted"/>
<reference evidence="1 2" key="1">
    <citation type="submission" date="2019-10" db="EMBL/GenBank/DDBJ databases">
        <title>Isolation and characterisation of a new family of globally distributed lytic roseophage, the Naomivirus.</title>
        <authorList>
            <person name="Rihtman B."/>
            <person name="Puxty R.J."/>
            <person name="Hapeshi A."/>
            <person name="Zhan Y."/>
            <person name="Michinevski S."/>
            <person name="Waterfield N.R."/>
            <person name="Chen F."/>
            <person name="Millard A.D."/>
            <person name="Scanlan D.J."/>
            <person name="Chen Y."/>
        </authorList>
    </citation>
    <scope>NUCLEOTIDE SEQUENCE [LARGE SCALE GENOMIC DNA]</scope>
</reference>